<evidence type="ECO:0000256" key="3">
    <source>
        <dbReference type="ARBA" id="ARBA00022519"/>
    </source>
</evidence>
<sequence>MTRKRKPRRIVKSYFNKIAALPVRPIFALLLKVPESWIRVLSEIIAWGFANFAFPLKRMAIKNLRIAYKNTLSDDKIKIIAKESMKNIVRMMSELTIIIRPSYTTKDTPIEGEHHLKEALKGDKGILILGSHVGNFLLLILSLAQKGYPLHYILKESKDENFRDFVRELNKNLGLKPIPVKPRSEATKRSLRALRDREMLWLALDQDTKFGDIGVEFFGVKVGTSRGPAILAQRTESTVLPIYAKREGWLKHTLIVKEPVKLVNSGDKDMDIYKNLKRMNGVLEEEITENPEEWWWVHRRWKRAYRYSDEETKEMS</sequence>
<evidence type="ECO:0000256" key="6">
    <source>
        <dbReference type="ARBA" id="ARBA00023315"/>
    </source>
</evidence>
<evidence type="ECO:0000313" key="9">
    <source>
        <dbReference type="Proteomes" id="UP000809273"/>
    </source>
</evidence>
<dbReference type="EMBL" id="JAFGIX010000033">
    <property type="protein sequence ID" value="MBN1573004.1"/>
    <property type="molecule type" value="Genomic_DNA"/>
</dbReference>
<comment type="subcellular location">
    <subcellularLocation>
        <location evidence="1">Cell inner membrane</location>
    </subcellularLocation>
</comment>
<evidence type="ECO:0000256" key="7">
    <source>
        <dbReference type="SAM" id="Phobius"/>
    </source>
</evidence>
<organism evidence="8 9">
    <name type="scientific">Candidatus Zymogenus saltonus</name>
    <dbReference type="NCBI Taxonomy" id="2844893"/>
    <lineage>
        <taxon>Bacteria</taxon>
        <taxon>Deltaproteobacteria</taxon>
        <taxon>Candidatus Zymogenia</taxon>
        <taxon>Candidatus Zymogeniales</taxon>
        <taxon>Candidatus Zymogenaceae</taxon>
        <taxon>Candidatus Zymogenus</taxon>
    </lineage>
</organism>
<dbReference type="PANTHER" id="PTHR30606:SF10">
    <property type="entry name" value="PHOSPHATIDYLINOSITOL MANNOSIDE ACYLTRANSFERASE"/>
    <property type="match status" value="1"/>
</dbReference>
<dbReference type="GO" id="GO:0009247">
    <property type="term" value="P:glycolipid biosynthetic process"/>
    <property type="evidence" value="ECO:0007669"/>
    <property type="project" value="UniProtKB-ARBA"/>
</dbReference>
<dbReference type="Proteomes" id="UP000809273">
    <property type="component" value="Unassembled WGS sequence"/>
</dbReference>
<dbReference type="InterPro" id="IPR004960">
    <property type="entry name" value="LipA_acyltrans"/>
</dbReference>
<evidence type="ECO:0000313" key="8">
    <source>
        <dbReference type="EMBL" id="MBN1573004.1"/>
    </source>
</evidence>
<keyword evidence="5 7" id="KW-0472">Membrane</keyword>
<name>A0A9D8PNB6_9DELT</name>
<dbReference type="GO" id="GO:0005886">
    <property type="term" value="C:plasma membrane"/>
    <property type="evidence" value="ECO:0007669"/>
    <property type="project" value="UniProtKB-SubCell"/>
</dbReference>
<keyword evidence="2" id="KW-1003">Cell membrane</keyword>
<keyword evidence="6 8" id="KW-0012">Acyltransferase</keyword>
<keyword evidence="7" id="KW-0812">Transmembrane</keyword>
<reference evidence="8" key="2">
    <citation type="submission" date="2021-01" db="EMBL/GenBank/DDBJ databases">
        <authorList>
            <person name="Hahn C.R."/>
            <person name="Youssef N.H."/>
            <person name="Elshahed M."/>
        </authorList>
    </citation>
    <scope>NUCLEOTIDE SEQUENCE</scope>
    <source>
        <strain evidence="8">Zod_Metabat.24</strain>
    </source>
</reference>
<dbReference type="PANTHER" id="PTHR30606">
    <property type="entry name" value="LIPID A BIOSYNTHESIS LAUROYL ACYLTRANSFERASE"/>
    <property type="match status" value="1"/>
</dbReference>
<accession>A0A9D8PNB6</accession>
<comment type="caution">
    <text evidence="8">The sequence shown here is derived from an EMBL/GenBank/DDBJ whole genome shotgun (WGS) entry which is preliminary data.</text>
</comment>
<keyword evidence="7" id="KW-1133">Transmembrane helix</keyword>
<gene>
    <name evidence="8" type="ORF">JW984_07410</name>
</gene>
<feature type="transmembrane region" description="Helical" evidence="7">
    <location>
        <begin position="126"/>
        <end position="144"/>
    </location>
</feature>
<keyword evidence="3" id="KW-0997">Cell inner membrane</keyword>
<dbReference type="Pfam" id="PF03279">
    <property type="entry name" value="Lip_A_acyltrans"/>
    <property type="match status" value="1"/>
</dbReference>
<dbReference type="GO" id="GO:0016746">
    <property type="term" value="F:acyltransferase activity"/>
    <property type="evidence" value="ECO:0007669"/>
    <property type="project" value="UniProtKB-KW"/>
</dbReference>
<evidence type="ECO:0000256" key="1">
    <source>
        <dbReference type="ARBA" id="ARBA00004533"/>
    </source>
</evidence>
<evidence type="ECO:0000256" key="2">
    <source>
        <dbReference type="ARBA" id="ARBA00022475"/>
    </source>
</evidence>
<dbReference type="CDD" id="cd07984">
    <property type="entry name" value="LPLAT_LABLAT-like"/>
    <property type="match status" value="1"/>
</dbReference>
<evidence type="ECO:0000256" key="5">
    <source>
        <dbReference type="ARBA" id="ARBA00023136"/>
    </source>
</evidence>
<reference evidence="8" key="1">
    <citation type="journal article" date="2021" name="Environ. Microbiol.">
        <title>Genomic characterization of three novel Desulfobacterota classes expand the metabolic and phylogenetic diversity of the phylum.</title>
        <authorList>
            <person name="Murphy C.L."/>
            <person name="Biggerstaff J."/>
            <person name="Eichhorn A."/>
            <person name="Ewing E."/>
            <person name="Shahan R."/>
            <person name="Soriano D."/>
            <person name="Stewart S."/>
            <person name="VanMol K."/>
            <person name="Walker R."/>
            <person name="Walters P."/>
            <person name="Elshahed M.S."/>
            <person name="Youssef N.H."/>
        </authorList>
    </citation>
    <scope>NUCLEOTIDE SEQUENCE</scope>
    <source>
        <strain evidence="8">Zod_Metabat.24</strain>
    </source>
</reference>
<keyword evidence="4" id="KW-0808">Transferase</keyword>
<dbReference type="AlphaFoldDB" id="A0A9D8PNB6"/>
<protein>
    <submittedName>
        <fullName evidence="8">Lysophospholipid acyltransferase family protein</fullName>
    </submittedName>
</protein>
<evidence type="ECO:0000256" key="4">
    <source>
        <dbReference type="ARBA" id="ARBA00022679"/>
    </source>
</evidence>
<proteinExistence type="predicted"/>